<dbReference type="EMBL" id="LLXU01000114">
    <property type="protein sequence ID" value="KRG38758.1"/>
    <property type="molecule type" value="Genomic_DNA"/>
</dbReference>
<dbReference type="Gene3D" id="2.60.120.10">
    <property type="entry name" value="Jelly Rolls"/>
    <property type="match status" value="1"/>
</dbReference>
<dbReference type="GO" id="GO:0003700">
    <property type="term" value="F:DNA-binding transcription factor activity"/>
    <property type="evidence" value="ECO:0007669"/>
    <property type="project" value="InterPro"/>
</dbReference>
<name>A0A0R0A0L4_9GAMM</name>
<dbReference type="RefSeq" id="WP_057648422.1">
    <property type="nucleotide sequence ID" value="NZ_LLXU01000114.1"/>
</dbReference>
<dbReference type="PROSITE" id="PS01124">
    <property type="entry name" value="HTH_ARAC_FAMILY_2"/>
    <property type="match status" value="1"/>
</dbReference>
<dbReference type="PANTHER" id="PTHR11019">
    <property type="entry name" value="HTH-TYPE TRANSCRIPTIONAL REGULATOR NIMR"/>
    <property type="match status" value="1"/>
</dbReference>
<feature type="domain" description="HTH araC/xylS-type" evidence="4">
    <location>
        <begin position="171"/>
        <end position="244"/>
    </location>
</feature>
<evidence type="ECO:0000256" key="1">
    <source>
        <dbReference type="ARBA" id="ARBA00023015"/>
    </source>
</evidence>
<evidence type="ECO:0000256" key="2">
    <source>
        <dbReference type="ARBA" id="ARBA00023125"/>
    </source>
</evidence>
<sequence length="244" mass="27564">MAHAETDIPPWRYPPAHLRDIDASPSDVFCRAVDYPTGRLIPPHRHAKHQLIHAVRGLMVVTAEQGRWVVPSTRALWMPAGWEHSVRCIGEVHMRSLYIRPEAVAHLPGRTAAAVDIGPLLRELIESAVRIAQPYAEDSRDGHLMRLLLDELRTMPVLPLHLPEPTDPRLRRIARHFEVHPEDNAPLPDWGEALGIDARTIQRLCRRELGMSFAQWRSQARLLRALERLAGGEKVIDVAAALGY</sequence>
<dbReference type="Proteomes" id="UP000051802">
    <property type="component" value="Unassembled WGS sequence"/>
</dbReference>
<evidence type="ECO:0000259" key="4">
    <source>
        <dbReference type="PROSITE" id="PS01124"/>
    </source>
</evidence>
<feature type="non-terminal residue" evidence="5">
    <location>
        <position position="244"/>
    </location>
</feature>
<proteinExistence type="predicted"/>
<dbReference type="SUPFAM" id="SSF51182">
    <property type="entry name" value="RmlC-like cupins"/>
    <property type="match status" value="1"/>
</dbReference>
<dbReference type="SMART" id="SM00342">
    <property type="entry name" value="HTH_ARAC"/>
    <property type="match status" value="1"/>
</dbReference>
<evidence type="ECO:0000256" key="3">
    <source>
        <dbReference type="ARBA" id="ARBA00023163"/>
    </source>
</evidence>
<dbReference type="Pfam" id="PF12833">
    <property type="entry name" value="HTH_18"/>
    <property type="match status" value="1"/>
</dbReference>
<evidence type="ECO:0000313" key="6">
    <source>
        <dbReference type="Proteomes" id="UP000051802"/>
    </source>
</evidence>
<accession>A0A0R0A0L4</accession>
<evidence type="ECO:0000313" key="5">
    <source>
        <dbReference type="EMBL" id="KRG38758.1"/>
    </source>
</evidence>
<dbReference type="GO" id="GO:0043565">
    <property type="term" value="F:sequence-specific DNA binding"/>
    <property type="evidence" value="ECO:0007669"/>
    <property type="project" value="InterPro"/>
</dbReference>
<reference evidence="5 6" key="1">
    <citation type="submission" date="2015-10" db="EMBL/GenBank/DDBJ databases">
        <title>Genome sequencing and analysis of members of genus Stenotrophomonas.</title>
        <authorList>
            <person name="Patil P.P."/>
            <person name="Midha S."/>
            <person name="Patil P.B."/>
        </authorList>
    </citation>
    <scope>NUCLEOTIDE SEQUENCE [LARGE SCALE GENOMIC DNA]</scope>
    <source>
        <strain evidence="5 6">JCM 16536</strain>
    </source>
</reference>
<dbReference type="InterPro" id="IPR018060">
    <property type="entry name" value="HTH_AraC"/>
</dbReference>
<dbReference type="InterPro" id="IPR009057">
    <property type="entry name" value="Homeodomain-like_sf"/>
</dbReference>
<dbReference type="InterPro" id="IPR014710">
    <property type="entry name" value="RmlC-like_jellyroll"/>
</dbReference>
<protein>
    <submittedName>
        <fullName evidence="5">AraC family transcriptional regulator</fullName>
    </submittedName>
</protein>
<dbReference type="Gene3D" id="1.10.10.60">
    <property type="entry name" value="Homeodomain-like"/>
    <property type="match status" value="1"/>
</dbReference>
<dbReference type="Pfam" id="PF02311">
    <property type="entry name" value="AraC_binding"/>
    <property type="match status" value="1"/>
</dbReference>
<dbReference type="PANTHER" id="PTHR11019:SF159">
    <property type="entry name" value="TRANSCRIPTIONAL REGULATOR-RELATED"/>
    <property type="match status" value="1"/>
</dbReference>
<comment type="caution">
    <text evidence="5">The sequence shown here is derived from an EMBL/GenBank/DDBJ whole genome shotgun (WGS) entry which is preliminary data.</text>
</comment>
<dbReference type="SUPFAM" id="SSF46689">
    <property type="entry name" value="Homeodomain-like"/>
    <property type="match status" value="1"/>
</dbReference>
<organism evidence="5 6">
    <name type="scientific">Stenotrophomonas panacihumi</name>
    <dbReference type="NCBI Taxonomy" id="676599"/>
    <lineage>
        <taxon>Bacteria</taxon>
        <taxon>Pseudomonadati</taxon>
        <taxon>Pseudomonadota</taxon>
        <taxon>Gammaproteobacteria</taxon>
        <taxon>Lysobacterales</taxon>
        <taxon>Lysobacteraceae</taxon>
        <taxon>Stenotrophomonas</taxon>
    </lineage>
</organism>
<dbReference type="OrthoDB" id="9804543at2"/>
<dbReference type="AlphaFoldDB" id="A0A0R0A0L4"/>
<dbReference type="InterPro" id="IPR003313">
    <property type="entry name" value="AraC-bd"/>
</dbReference>
<keyword evidence="2" id="KW-0238">DNA-binding</keyword>
<dbReference type="InterPro" id="IPR011051">
    <property type="entry name" value="RmlC_Cupin_sf"/>
</dbReference>
<dbReference type="STRING" id="676599.ARC20_14480"/>
<keyword evidence="1" id="KW-0805">Transcription regulation</keyword>
<gene>
    <name evidence="5" type="ORF">ARC20_14480</name>
</gene>
<keyword evidence="6" id="KW-1185">Reference proteome</keyword>
<keyword evidence="3" id="KW-0804">Transcription</keyword>
<dbReference type="CDD" id="cd06124">
    <property type="entry name" value="cupin_NimR-like_N"/>
    <property type="match status" value="1"/>
</dbReference>